<evidence type="ECO:0000313" key="10">
    <source>
        <dbReference type="Proteomes" id="UP000094379"/>
    </source>
</evidence>
<evidence type="ECO:0000256" key="2">
    <source>
        <dbReference type="ARBA" id="ARBA00008488"/>
    </source>
</evidence>
<reference evidence="9 10" key="1">
    <citation type="submission" date="2016-07" db="EMBL/GenBank/DDBJ databases">
        <title>Draft Genome Sequence of Methylophaga muralis Bur 1.</title>
        <authorList>
            <person name="Vasilenko O.V."/>
            <person name="Doronina N.V."/>
            <person name="Shmareva M.N."/>
            <person name="Tarlachkov S.V."/>
            <person name="Mustakhimov I."/>
            <person name="Trotsenko Y.A."/>
        </authorList>
    </citation>
    <scope>NUCLEOTIDE SEQUENCE [LARGE SCALE GENOMIC DNA]</scope>
    <source>
        <strain evidence="9 10">Bur 1</strain>
    </source>
</reference>
<keyword evidence="10" id="KW-1185">Reference proteome</keyword>
<name>A0A1E3GT66_9GAMM</name>
<feature type="transmembrane region" description="Helical" evidence="8">
    <location>
        <begin position="86"/>
        <end position="104"/>
    </location>
</feature>
<keyword evidence="3" id="KW-1003">Cell membrane</keyword>
<dbReference type="RefSeq" id="WP_069295502.1">
    <property type="nucleotide sequence ID" value="NZ_MCRI01000007.1"/>
</dbReference>
<protein>
    <submittedName>
        <fullName evidence="9">Hemolysin-III related</fullName>
    </submittedName>
</protein>
<evidence type="ECO:0000256" key="1">
    <source>
        <dbReference type="ARBA" id="ARBA00004651"/>
    </source>
</evidence>
<evidence type="ECO:0000256" key="7">
    <source>
        <dbReference type="PIRSR" id="PIRSR604254-1"/>
    </source>
</evidence>
<organism evidence="9 10">
    <name type="scientific">Methylophaga muralis</name>
    <dbReference type="NCBI Taxonomy" id="291169"/>
    <lineage>
        <taxon>Bacteria</taxon>
        <taxon>Pseudomonadati</taxon>
        <taxon>Pseudomonadota</taxon>
        <taxon>Gammaproteobacteria</taxon>
        <taxon>Thiotrichales</taxon>
        <taxon>Piscirickettsiaceae</taxon>
        <taxon>Methylophaga</taxon>
    </lineage>
</organism>
<dbReference type="PANTHER" id="PTHR20855">
    <property type="entry name" value="ADIPOR/PROGESTIN RECEPTOR-RELATED"/>
    <property type="match status" value="1"/>
</dbReference>
<dbReference type="Proteomes" id="UP000094379">
    <property type="component" value="Unassembled WGS sequence"/>
</dbReference>
<evidence type="ECO:0000313" key="9">
    <source>
        <dbReference type="EMBL" id="ODN67250.1"/>
    </source>
</evidence>
<feature type="binding site" evidence="7">
    <location>
        <position position="195"/>
    </location>
    <ligand>
        <name>Zn(2+)</name>
        <dbReference type="ChEBI" id="CHEBI:29105"/>
    </ligand>
</feature>
<comment type="similarity">
    <text evidence="2">Belongs to the UPF0073 (Hly-III) family.</text>
</comment>
<evidence type="ECO:0000256" key="4">
    <source>
        <dbReference type="ARBA" id="ARBA00022692"/>
    </source>
</evidence>
<feature type="transmembrane region" description="Helical" evidence="8">
    <location>
        <begin position="49"/>
        <end position="74"/>
    </location>
</feature>
<dbReference type="PANTHER" id="PTHR20855:SF3">
    <property type="entry name" value="LD03007P"/>
    <property type="match status" value="1"/>
</dbReference>
<keyword evidence="7" id="KW-0479">Metal-binding</keyword>
<dbReference type="PATRIC" id="fig|291169.3.peg.984"/>
<proteinExistence type="inferred from homology"/>
<dbReference type="InterPro" id="IPR004254">
    <property type="entry name" value="AdipoR/HlyIII-related"/>
</dbReference>
<evidence type="ECO:0000256" key="5">
    <source>
        <dbReference type="ARBA" id="ARBA00022989"/>
    </source>
</evidence>
<feature type="binding site" evidence="7">
    <location>
        <position position="199"/>
    </location>
    <ligand>
        <name>Zn(2+)</name>
        <dbReference type="ChEBI" id="CHEBI:29105"/>
    </ligand>
</feature>
<keyword evidence="7" id="KW-0862">Zinc</keyword>
<feature type="transmembrane region" description="Helical" evidence="8">
    <location>
        <begin position="110"/>
        <end position="131"/>
    </location>
</feature>
<feature type="transmembrane region" description="Helical" evidence="8">
    <location>
        <begin position="168"/>
        <end position="186"/>
    </location>
</feature>
<feature type="transmembrane region" description="Helical" evidence="8">
    <location>
        <begin position="198"/>
        <end position="217"/>
    </location>
</feature>
<dbReference type="NCBIfam" id="TIGR01065">
    <property type="entry name" value="hlyIII"/>
    <property type="match status" value="1"/>
</dbReference>
<keyword evidence="6 8" id="KW-0472">Membrane</keyword>
<dbReference type="GO" id="GO:0046872">
    <property type="term" value="F:metal ion binding"/>
    <property type="evidence" value="ECO:0007669"/>
    <property type="project" value="UniProtKB-KW"/>
</dbReference>
<dbReference type="GO" id="GO:0005886">
    <property type="term" value="C:plasma membrane"/>
    <property type="evidence" value="ECO:0007669"/>
    <property type="project" value="UniProtKB-SubCell"/>
</dbReference>
<dbReference type="STRING" id="291169.A9E74_00977"/>
<feature type="binding site" evidence="7">
    <location>
        <position position="72"/>
    </location>
    <ligand>
        <name>Zn(2+)</name>
        <dbReference type="ChEBI" id="CHEBI:29105"/>
    </ligand>
</feature>
<evidence type="ECO:0000256" key="8">
    <source>
        <dbReference type="SAM" id="Phobius"/>
    </source>
</evidence>
<feature type="transmembrane region" description="Helical" evidence="8">
    <location>
        <begin position="138"/>
        <end position="156"/>
    </location>
</feature>
<dbReference type="AlphaFoldDB" id="A0A1E3GT66"/>
<keyword evidence="4 8" id="KW-0812">Transmembrane</keyword>
<dbReference type="GO" id="GO:0140911">
    <property type="term" value="F:pore-forming activity"/>
    <property type="evidence" value="ECO:0007669"/>
    <property type="project" value="InterPro"/>
</dbReference>
<dbReference type="InterPro" id="IPR005744">
    <property type="entry name" value="Hy-lIII"/>
</dbReference>
<comment type="caution">
    <text evidence="9">The sequence shown here is derived from an EMBL/GenBank/DDBJ whole genome shotgun (WGS) entry which is preliminary data.</text>
</comment>
<dbReference type="EMBL" id="MCRI01000007">
    <property type="protein sequence ID" value="ODN67250.1"/>
    <property type="molecule type" value="Genomic_DNA"/>
</dbReference>
<dbReference type="Pfam" id="PF03006">
    <property type="entry name" value="HlyIII"/>
    <property type="match status" value="1"/>
</dbReference>
<gene>
    <name evidence="9" type="ORF">A9E74_00977</name>
</gene>
<keyword evidence="5 8" id="KW-1133">Transmembrane helix</keyword>
<accession>A0A1E3GT66</accession>
<comment type="subcellular location">
    <subcellularLocation>
        <location evidence="1">Cell membrane</location>
        <topology evidence="1">Multi-pass membrane protein</topology>
    </subcellularLocation>
</comment>
<sequence length="218" mass="24055">MQHTLNTYKREQTGGEETANAISHGLGLIGALIGTPFLIAQAVRYGETAFLIGVSIFCASMIILYLGSTLYHALPAGKAKRVFRRIEHSAIYLLIAGTYTPFTFGVLKGVWGWTLFGIVWGLAVFGISLKIFQKQHHLVLSTVLYLLMGWVIVIAIKPLMENLPTAGLLWLVAGGLSYTVGVAFFATDHKLQYGHFIWHLFVLGGTTCHFFAVFWYAA</sequence>
<evidence type="ECO:0000256" key="6">
    <source>
        <dbReference type="ARBA" id="ARBA00023136"/>
    </source>
</evidence>
<feature type="transmembrane region" description="Helical" evidence="8">
    <location>
        <begin position="21"/>
        <end position="43"/>
    </location>
</feature>
<evidence type="ECO:0000256" key="3">
    <source>
        <dbReference type="ARBA" id="ARBA00022475"/>
    </source>
</evidence>